<dbReference type="AlphaFoldDB" id="A0A1J9PLQ5"/>
<keyword evidence="2" id="KW-1185">Reference proteome</keyword>
<proteinExistence type="predicted"/>
<name>A0A1J9PLQ5_9EURO</name>
<reference evidence="1 2" key="1">
    <citation type="submission" date="2015-08" db="EMBL/GenBank/DDBJ databases">
        <title>Emmonsia species relationships and genome sequence.</title>
        <authorList>
            <person name="Cuomo C.A."/>
            <person name="Schwartz I.S."/>
            <person name="Kenyon C."/>
            <person name="De Hoog G.S."/>
            <person name="Govender N.P."/>
            <person name="Botha A."/>
            <person name="Moreno L."/>
            <person name="De Vries M."/>
            <person name="Munoz J.F."/>
            <person name="Stielow J.B."/>
        </authorList>
    </citation>
    <scope>NUCLEOTIDE SEQUENCE [LARGE SCALE GENOMIC DNA]</scope>
    <source>
        <strain evidence="1 2">EI222</strain>
    </source>
</reference>
<gene>
    <name evidence="1" type="ORF">ACJ73_08831</name>
</gene>
<protein>
    <recommendedName>
        <fullName evidence="3">TauD/TfdA-like domain-containing protein</fullName>
    </recommendedName>
</protein>
<comment type="caution">
    <text evidence="1">The sequence shown here is derived from an EMBL/GenBank/DDBJ whole genome shotgun (WGS) entry which is preliminary data.</text>
</comment>
<dbReference type="OrthoDB" id="4206358at2759"/>
<organism evidence="1 2">
    <name type="scientific">Blastomyces percursus</name>
    <dbReference type="NCBI Taxonomy" id="1658174"/>
    <lineage>
        <taxon>Eukaryota</taxon>
        <taxon>Fungi</taxon>
        <taxon>Dikarya</taxon>
        <taxon>Ascomycota</taxon>
        <taxon>Pezizomycotina</taxon>
        <taxon>Eurotiomycetes</taxon>
        <taxon>Eurotiomycetidae</taxon>
        <taxon>Onygenales</taxon>
        <taxon>Ajellomycetaceae</taxon>
        <taxon>Blastomyces</taxon>
    </lineage>
</organism>
<evidence type="ECO:0008006" key="3">
    <source>
        <dbReference type="Google" id="ProtNLM"/>
    </source>
</evidence>
<dbReference type="VEuPathDB" id="FungiDB:ACJ73_08831"/>
<dbReference type="Proteomes" id="UP000242791">
    <property type="component" value="Unassembled WGS sequence"/>
</dbReference>
<sequence length="213" mass="23692">MMFEYTRLIAKHKIHVLTFPSAEIWPHHGSPQYNAQKNTRGNMEATIESGSGTIERDLSQASARDEVVETLHTSGWIIIKGGATTTSPREAQDNKYVVALLSHANADIRIGPSGPVHHDQIPNPPIARAPDWRDMASRTKIVAVMAYHLQGNPNSTWRWGYDKGLKEEQMGEEELVQASGGDLIICNAWLARRVLPKPQGELDLIYVNYSSLA</sequence>
<dbReference type="EMBL" id="LGTZ01002224">
    <property type="protein sequence ID" value="OJD17030.1"/>
    <property type="molecule type" value="Genomic_DNA"/>
</dbReference>
<evidence type="ECO:0000313" key="2">
    <source>
        <dbReference type="Proteomes" id="UP000242791"/>
    </source>
</evidence>
<evidence type="ECO:0000313" key="1">
    <source>
        <dbReference type="EMBL" id="OJD17030.1"/>
    </source>
</evidence>
<accession>A0A1J9PLQ5</accession>